<evidence type="ECO:0000256" key="1">
    <source>
        <dbReference type="ARBA" id="ARBA00025754"/>
    </source>
</evidence>
<keyword evidence="4" id="KW-1185">Reference proteome</keyword>
<accession>D3BBG7</accession>
<comment type="caution">
    <text evidence="3">The sequence shown here is derived from an EMBL/GenBank/DDBJ whole genome shotgun (WGS) entry which is preliminary data.</text>
</comment>
<dbReference type="STRING" id="670386.D3BBG7"/>
<dbReference type="Pfam" id="PF00069">
    <property type="entry name" value="Pkinase"/>
    <property type="match status" value="1"/>
</dbReference>
<dbReference type="PANTHER" id="PTHR32134">
    <property type="entry name" value="FNIP REPEAT-CONTAINING PROTEIN"/>
    <property type="match status" value="1"/>
</dbReference>
<dbReference type="GO" id="GO:0005524">
    <property type="term" value="F:ATP binding"/>
    <property type="evidence" value="ECO:0007669"/>
    <property type="project" value="InterPro"/>
</dbReference>
<dbReference type="SMART" id="SM00220">
    <property type="entry name" value="S_TKc"/>
    <property type="match status" value="1"/>
</dbReference>
<dbReference type="PANTHER" id="PTHR32134:SF169">
    <property type="entry name" value="FNIP REPEAT-CONTAINING PROTEIN-RELATED"/>
    <property type="match status" value="1"/>
</dbReference>
<dbReference type="AlphaFoldDB" id="D3BBG7"/>
<dbReference type="EMBL" id="ADBJ01000026">
    <property type="protein sequence ID" value="EFA81000.1"/>
    <property type="molecule type" value="Genomic_DNA"/>
</dbReference>
<dbReference type="InterPro" id="IPR011009">
    <property type="entry name" value="Kinase-like_dom_sf"/>
</dbReference>
<feature type="domain" description="Protein kinase" evidence="2">
    <location>
        <begin position="23"/>
        <end position="302"/>
    </location>
</feature>
<organism evidence="3 4">
    <name type="scientific">Heterostelium pallidum (strain ATCC 26659 / Pp 5 / PN500)</name>
    <name type="common">Cellular slime mold</name>
    <name type="synonym">Polysphondylium pallidum</name>
    <dbReference type="NCBI Taxonomy" id="670386"/>
    <lineage>
        <taxon>Eukaryota</taxon>
        <taxon>Amoebozoa</taxon>
        <taxon>Evosea</taxon>
        <taxon>Eumycetozoa</taxon>
        <taxon>Dictyostelia</taxon>
        <taxon>Acytosteliales</taxon>
        <taxon>Acytosteliaceae</taxon>
        <taxon>Heterostelium</taxon>
    </lineage>
</organism>
<protein>
    <recommendedName>
        <fullName evidence="2">Protein kinase domain-containing protein</fullName>
    </recommendedName>
</protein>
<dbReference type="InterPro" id="IPR051251">
    <property type="entry name" value="STK_FNIP-Repeat"/>
</dbReference>
<dbReference type="CDD" id="cd00180">
    <property type="entry name" value="PKc"/>
    <property type="match status" value="1"/>
</dbReference>
<evidence type="ECO:0000259" key="2">
    <source>
        <dbReference type="PROSITE" id="PS50011"/>
    </source>
</evidence>
<dbReference type="Pfam" id="PF05725">
    <property type="entry name" value="FNIP"/>
    <property type="match status" value="5"/>
</dbReference>
<dbReference type="GO" id="GO:0004672">
    <property type="term" value="F:protein kinase activity"/>
    <property type="evidence" value="ECO:0007669"/>
    <property type="project" value="InterPro"/>
</dbReference>
<evidence type="ECO:0000313" key="4">
    <source>
        <dbReference type="Proteomes" id="UP000001396"/>
    </source>
</evidence>
<dbReference type="SUPFAM" id="SSF56112">
    <property type="entry name" value="Protein kinase-like (PK-like)"/>
    <property type="match status" value="1"/>
</dbReference>
<dbReference type="GeneID" id="31361319"/>
<evidence type="ECO:0000313" key="3">
    <source>
        <dbReference type="EMBL" id="EFA81000.1"/>
    </source>
</evidence>
<sequence length="701" mass="80937">MDKSYDDFKFNFDHVLVNNQQYELVSRFPNSNAINDVYLVIGPDQRLINYKNIEFKDYPKTYKRALNEIKALKLFKGNRKFVQLVDYHDDKYNQIFHVITEYCKGGDLSQNYKNLTDSNLIFKETEIRDFILQLFNILVDLEEHRIVHCDIKPSNIFIVEHRLVLGDFGSCTFLNESPIIEYHVTSELRSLETIDLILNELSEPTKIGSGILASRGTIGYIAPEAMYKQYSQSCDIYSIGSTILKLLSCHEDDRNNHRIFQMKSEIKISKERYSKLLFDFVHRLLDQNQKNRESLHHLDNYIENIDNKNSFTINYNIPLESSLMNQAEIVFGERDNNQPVQSNTFRPNLRALTFGDSFNQQIPICTLPKTLEYLSFGRYFNQQLKLGALPDSLLSLDFGYGFNQIFTKGVLPSSLKLLTMVGYNHKIEIDCLPQQLEYLELSLYNQDIETYVLPNTLKSLTLGTFETFPNGFNQQLAVGVLPKSLQVLRLGSFTHKLEIGVLPTSLTSLTLSRNYDHIFQQGVFPNSLRSLTIDDYSQPICIGVLPSSLRDIWFVGEFDQDFFVHQKSSKPKDVSDNDIKNKTIELPQSLESLIIGVYDRERKMPSNLKTLLIFGAKMVVEVFKLTDSLESLQYIREYHPEYAMPNIDSPINQISGENITALLLSGYRNVLIVLVLELNRQLQYQAHTVNVRRIGTHFLSL</sequence>
<gene>
    <name evidence="3" type="ORF">PPL_05835</name>
</gene>
<name>D3BBG7_HETP5</name>
<dbReference type="InterPro" id="IPR008271">
    <property type="entry name" value="Ser/Thr_kinase_AS"/>
</dbReference>
<comment type="similarity">
    <text evidence="1">Belongs to the protein kinase superfamily. STE Ser/Thr protein kinase family.</text>
</comment>
<dbReference type="Gene3D" id="1.10.510.10">
    <property type="entry name" value="Transferase(Phosphotransferase) domain 1"/>
    <property type="match status" value="1"/>
</dbReference>
<dbReference type="PROSITE" id="PS50011">
    <property type="entry name" value="PROTEIN_KINASE_DOM"/>
    <property type="match status" value="1"/>
</dbReference>
<dbReference type="SUPFAM" id="SSF52058">
    <property type="entry name" value="L domain-like"/>
    <property type="match status" value="1"/>
</dbReference>
<dbReference type="RefSeq" id="XP_020433118.1">
    <property type="nucleotide sequence ID" value="XM_020576706.1"/>
</dbReference>
<dbReference type="InParanoid" id="D3BBG7"/>
<reference evidence="3 4" key="1">
    <citation type="journal article" date="2011" name="Genome Res.">
        <title>Phylogeny-wide analysis of social amoeba genomes highlights ancient origins for complex intercellular communication.</title>
        <authorList>
            <person name="Heidel A.J."/>
            <person name="Lawal H.M."/>
            <person name="Felder M."/>
            <person name="Schilde C."/>
            <person name="Helps N.R."/>
            <person name="Tunggal B."/>
            <person name="Rivero F."/>
            <person name="John U."/>
            <person name="Schleicher M."/>
            <person name="Eichinger L."/>
            <person name="Platzer M."/>
            <person name="Noegel A.A."/>
            <person name="Schaap P."/>
            <person name="Gloeckner G."/>
        </authorList>
    </citation>
    <scope>NUCLEOTIDE SEQUENCE [LARGE SCALE GENOMIC DNA]</scope>
    <source>
        <strain evidence="4">ATCC 26659 / Pp 5 / PN500</strain>
    </source>
</reference>
<dbReference type="InterPro" id="IPR008615">
    <property type="entry name" value="FNIP"/>
</dbReference>
<dbReference type="Proteomes" id="UP000001396">
    <property type="component" value="Unassembled WGS sequence"/>
</dbReference>
<proteinExistence type="inferred from homology"/>
<dbReference type="InterPro" id="IPR000719">
    <property type="entry name" value="Prot_kinase_dom"/>
</dbReference>
<dbReference type="PROSITE" id="PS00108">
    <property type="entry name" value="PROTEIN_KINASE_ST"/>
    <property type="match status" value="1"/>
</dbReference>